<evidence type="ECO:0000256" key="6">
    <source>
        <dbReference type="SAM" id="MobiDB-lite"/>
    </source>
</evidence>
<dbReference type="PATRIC" id="fig|189381.12.peg.694"/>
<dbReference type="STRING" id="189381.GCA_900166615_03702"/>
<keyword evidence="3" id="KW-0201">Cytochrome c-type biogenesis</keyword>
<evidence type="ECO:0000313" key="10">
    <source>
        <dbReference type="Proteomes" id="UP000037405"/>
    </source>
</evidence>
<evidence type="ECO:0000256" key="2">
    <source>
        <dbReference type="ARBA" id="ARBA00022692"/>
    </source>
</evidence>
<dbReference type="InterPro" id="IPR023494">
    <property type="entry name" value="Cyt_c_bgen_Ccs1/CcsB/ResB"/>
</dbReference>
<dbReference type="GO" id="GO:0016020">
    <property type="term" value="C:membrane"/>
    <property type="evidence" value="ECO:0007669"/>
    <property type="project" value="UniProtKB-SubCell"/>
</dbReference>
<feature type="domain" description="ResB-like" evidence="8">
    <location>
        <begin position="65"/>
        <end position="521"/>
    </location>
</feature>
<evidence type="ECO:0000256" key="1">
    <source>
        <dbReference type="ARBA" id="ARBA00004141"/>
    </source>
</evidence>
<evidence type="ECO:0000256" key="3">
    <source>
        <dbReference type="ARBA" id="ARBA00022748"/>
    </source>
</evidence>
<keyword evidence="10" id="KW-1185">Reference proteome</keyword>
<feature type="transmembrane region" description="Helical" evidence="7">
    <location>
        <begin position="67"/>
        <end position="85"/>
    </location>
</feature>
<dbReference type="PANTHER" id="PTHR31566">
    <property type="entry name" value="CYTOCHROME C BIOGENESIS PROTEIN CCS1, CHLOROPLASTIC"/>
    <property type="match status" value="1"/>
</dbReference>
<keyword evidence="4 7" id="KW-1133">Transmembrane helix</keyword>
<dbReference type="OrthoDB" id="9770923at2"/>
<comment type="subcellular location">
    <subcellularLocation>
        <location evidence="1">Membrane</location>
        <topology evidence="1">Multi-pass membrane protein</topology>
    </subcellularLocation>
</comment>
<dbReference type="Proteomes" id="UP000037405">
    <property type="component" value="Unassembled WGS sequence"/>
</dbReference>
<evidence type="ECO:0000313" key="9">
    <source>
        <dbReference type="EMBL" id="KON91507.1"/>
    </source>
</evidence>
<evidence type="ECO:0000256" key="4">
    <source>
        <dbReference type="ARBA" id="ARBA00022989"/>
    </source>
</evidence>
<dbReference type="InterPro" id="IPR007816">
    <property type="entry name" value="ResB-like_domain"/>
</dbReference>
<name>A0A0M0GPU1_9BACI</name>
<keyword evidence="2 7" id="KW-0812">Transmembrane</keyword>
<evidence type="ECO:0000256" key="7">
    <source>
        <dbReference type="SAM" id="Phobius"/>
    </source>
</evidence>
<evidence type="ECO:0000256" key="5">
    <source>
        <dbReference type="ARBA" id="ARBA00023136"/>
    </source>
</evidence>
<dbReference type="Pfam" id="PF05140">
    <property type="entry name" value="ResB"/>
    <property type="match status" value="1"/>
</dbReference>
<protein>
    <submittedName>
        <fullName evidence="9">Cytochrome C biogenesis protein</fullName>
    </submittedName>
</protein>
<feature type="transmembrane region" description="Helical" evidence="7">
    <location>
        <begin position="468"/>
        <end position="490"/>
    </location>
</feature>
<dbReference type="EMBL" id="LGUE01000001">
    <property type="protein sequence ID" value="KON91507.1"/>
    <property type="molecule type" value="Genomic_DNA"/>
</dbReference>
<feature type="region of interest" description="Disordered" evidence="6">
    <location>
        <begin position="526"/>
        <end position="556"/>
    </location>
</feature>
<dbReference type="PANTHER" id="PTHR31566:SF0">
    <property type="entry name" value="CYTOCHROME C BIOGENESIS PROTEIN CCS1, CHLOROPLASTIC"/>
    <property type="match status" value="1"/>
</dbReference>
<evidence type="ECO:0000259" key="8">
    <source>
        <dbReference type="Pfam" id="PF05140"/>
    </source>
</evidence>
<keyword evidence="5 7" id="KW-0472">Membrane</keyword>
<gene>
    <name evidence="9" type="ORF">AF331_03015</name>
</gene>
<feature type="transmembrane region" description="Helical" evidence="7">
    <location>
        <begin position="124"/>
        <end position="146"/>
    </location>
</feature>
<comment type="caution">
    <text evidence="9">The sequence shown here is derived from an EMBL/GenBank/DDBJ whole genome shotgun (WGS) entry which is preliminary data.</text>
</comment>
<proteinExistence type="predicted"/>
<organism evidence="9 10">
    <name type="scientific">Rossellomorea marisflavi</name>
    <dbReference type="NCBI Taxonomy" id="189381"/>
    <lineage>
        <taxon>Bacteria</taxon>
        <taxon>Bacillati</taxon>
        <taxon>Bacillota</taxon>
        <taxon>Bacilli</taxon>
        <taxon>Bacillales</taxon>
        <taxon>Bacillaceae</taxon>
        <taxon>Rossellomorea</taxon>
    </lineage>
</organism>
<dbReference type="RefSeq" id="WP_053426696.1">
    <property type="nucleotide sequence ID" value="NZ_LGUE01000001.1"/>
</dbReference>
<accession>A0A0M0GPU1</accession>
<dbReference type="AlphaFoldDB" id="A0A0M0GPU1"/>
<reference evidence="10" key="1">
    <citation type="submission" date="2015-07" db="EMBL/GenBank/DDBJ databases">
        <title>Fjat-14235 jcm11544.</title>
        <authorList>
            <person name="Liu B."/>
            <person name="Wang J."/>
            <person name="Zhu Y."/>
            <person name="Liu G."/>
            <person name="Chen Q."/>
            <person name="Chen Z."/>
            <person name="Lan J."/>
            <person name="Che J."/>
            <person name="Ge C."/>
            <person name="Shi H."/>
            <person name="Pan Z."/>
            <person name="Liu X."/>
        </authorList>
    </citation>
    <scope>NUCLEOTIDE SEQUENCE [LARGE SCALE GENOMIC DNA]</scope>
    <source>
        <strain evidence="10">JCM 11544</strain>
    </source>
</reference>
<dbReference type="GO" id="GO:0017004">
    <property type="term" value="P:cytochrome complex assembly"/>
    <property type="evidence" value="ECO:0007669"/>
    <property type="project" value="UniProtKB-KW"/>
</dbReference>
<sequence>MKEIKCVCGHVNPNGTVLCESCGRALTEEAKNEKLHDMRYEGSARRSQTYSKSIIDKIWNFFSSVKVGVWLIVLTLVASALGTVLPQEEYIPGGRPPEEFYGDVYGFLGDLYYTLGFHDLYSSWWYLLLVASIGVSLVICSLDRVIPLHRALKNQRVDRHEGFLKRQRFYGKTEASSLEPTAMDDVKKRLSDKKYKIREKDGSILAEKNRFSRWGPYVNHIGLIIFLIGGMLRFVPGMYLNETIWIREGETRAVPGTDNEYFIKNENFIMETYDKEKDKEVFSEAIEKNGDVAKNFQTDVVLYKESGERLPGQEVERSEEKKESIRVNHPLKFGNYAVYQTSYKLDELTSMSFTLDKKDTGDQHGAFTVNLMDPEEEYDLDDGYKVKLKGYYPDFSGFDKKGEPQTASPLPNNPAFLFELFSPEKPDGEVAFIGIQKNLEPLGENEYKLSFAGIDSRDISALTFSKDLTLWILAVGGAIFMIGVIQGAYWHHRRIWLRKSEEGIIVAGHTNKNWHGLKHEISHILDGTGIKEPEDQQESKEARGKKDVDNNGRMEQ</sequence>
<feature type="transmembrane region" description="Helical" evidence="7">
    <location>
        <begin position="217"/>
        <end position="235"/>
    </location>
</feature>